<dbReference type="Gene3D" id="3.30.70.1430">
    <property type="entry name" value="Multidrug efflux transporter AcrB pore domain"/>
    <property type="match status" value="2"/>
</dbReference>
<dbReference type="Gene3D" id="1.20.1640.10">
    <property type="entry name" value="Multidrug efflux transporter AcrB transmembrane domain"/>
    <property type="match status" value="2"/>
</dbReference>
<evidence type="ECO:0000313" key="2">
    <source>
        <dbReference type="EMBL" id="GLI55181.1"/>
    </source>
</evidence>
<name>A0A9W6GJW3_9FUSO</name>
<organism evidence="2 3">
    <name type="scientific">Propionigenium maris DSM 9537</name>
    <dbReference type="NCBI Taxonomy" id="1123000"/>
    <lineage>
        <taxon>Bacteria</taxon>
        <taxon>Fusobacteriati</taxon>
        <taxon>Fusobacteriota</taxon>
        <taxon>Fusobacteriia</taxon>
        <taxon>Fusobacteriales</taxon>
        <taxon>Fusobacteriaceae</taxon>
        <taxon>Propionigenium</taxon>
    </lineage>
</organism>
<feature type="transmembrane region" description="Helical" evidence="1">
    <location>
        <begin position="832"/>
        <end position="851"/>
    </location>
</feature>
<keyword evidence="1" id="KW-0812">Transmembrane</keyword>
<dbReference type="SUPFAM" id="SSF82714">
    <property type="entry name" value="Multidrug efflux transporter AcrB TolC docking domain, DN and DC subdomains"/>
    <property type="match status" value="2"/>
</dbReference>
<dbReference type="GO" id="GO:0005886">
    <property type="term" value="C:plasma membrane"/>
    <property type="evidence" value="ECO:0007669"/>
    <property type="project" value="TreeGrafter"/>
</dbReference>
<dbReference type="PANTHER" id="PTHR32063">
    <property type="match status" value="1"/>
</dbReference>
<dbReference type="Proteomes" id="UP001144471">
    <property type="component" value="Unassembled WGS sequence"/>
</dbReference>
<feature type="transmembrane region" description="Helical" evidence="1">
    <location>
        <begin position="466"/>
        <end position="488"/>
    </location>
</feature>
<feature type="transmembrane region" description="Helical" evidence="1">
    <location>
        <begin position="433"/>
        <end position="454"/>
    </location>
</feature>
<dbReference type="RefSeq" id="WP_281833494.1">
    <property type="nucleotide sequence ID" value="NZ_BSDY01000003.1"/>
</dbReference>
<comment type="caution">
    <text evidence="2">The sequence shown here is derived from an EMBL/GenBank/DDBJ whole genome shotgun (WGS) entry which is preliminary data.</text>
</comment>
<feature type="transmembrane region" description="Helical" evidence="1">
    <location>
        <begin position="888"/>
        <end position="912"/>
    </location>
</feature>
<feature type="transmembrane region" description="Helical" evidence="1">
    <location>
        <begin position="20"/>
        <end position="37"/>
    </location>
</feature>
<accession>A0A9W6GJW3</accession>
<dbReference type="PRINTS" id="PR00702">
    <property type="entry name" value="ACRIFLAVINRP"/>
</dbReference>
<feature type="transmembrane region" description="Helical" evidence="1">
    <location>
        <begin position="973"/>
        <end position="991"/>
    </location>
</feature>
<dbReference type="Gene3D" id="3.30.70.1320">
    <property type="entry name" value="Multidrug efflux transporter AcrB pore domain like"/>
    <property type="match status" value="1"/>
</dbReference>
<feature type="transmembrane region" description="Helical" evidence="1">
    <location>
        <begin position="338"/>
        <end position="355"/>
    </location>
</feature>
<keyword evidence="1" id="KW-1133">Transmembrane helix</keyword>
<dbReference type="Gene3D" id="3.30.70.1440">
    <property type="entry name" value="Multidrug efflux transporter AcrB pore domain"/>
    <property type="match status" value="1"/>
</dbReference>
<keyword evidence="3" id="KW-1185">Reference proteome</keyword>
<dbReference type="SUPFAM" id="SSF82693">
    <property type="entry name" value="Multidrug efflux transporter AcrB pore domain, PN1, PN2, PC1 and PC2 subdomains"/>
    <property type="match status" value="2"/>
</dbReference>
<dbReference type="InterPro" id="IPR001036">
    <property type="entry name" value="Acrflvin-R"/>
</dbReference>
<evidence type="ECO:0000256" key="1">
    <source>
        <dbReference type="SAM" id="Phobius"/>
    </source>
</evidence>
<proteinExistence type="predicted"/>
<feature type="transmembrane region" description="Helical" evidence="1">
    <location>
        <begin position="362"/>
        <end position="382"/>
    </location>
</feature>
<feature type="transmembrane region" description="Helical" evidence="1">
    <location>
        <begin position="388"/>
        <end position="412"/>
    </location>
</feature>
<dbReference type="Pfam" id="PF00873">
    <property type="entry name" value="ACR_tran"/>
    <property type="match status" value="1"/>
</dbReference>
<dbReference type="InterPro" id="IPR027463">
    <property type="entry name" value="AcrB_DN_DC_subdom"/>
</dbReference>
<dbReference type="AlphaFoldDB" id="A0A9W6GJW3"/>
<dbReference type="Gene3D" id="3.30.2090.10">
    <property type="entry name" value="Multidrug efflux transporter AcrB TolC docking domain, DN and DC subdomains"/>
    <property type="match status" value="2"/>
</dbReference>
<protein>
    <submittedName>
        <fullName evidence="2">Acriflavin resistance protein</fullName>
    </submittedName>
</protein>
<feature type="transmembrane region" description="Helical" evidence="1">
    <location>
        <begin position="858"/>
        <end position="882"/>
    </location>
</feature>
<dbReference type="GO" id="GO:0042910">
    <property type="term" value="F:xenobiotic transmembrane transporter activity"/>
    <property type="evidence" value="ECO:0007669"/>
    <property type="project" value="TreeGrafter"/>
</dbReference>
<evidence type="ECO:0000313" key="3">
    <source>
        <dbReference type="Proteomes" id="UP001144471"/>
    </source>
</evidence>
<dbReference type="EMBL" id="BSDY01000003">
    <property type="protein sequence ID" value="GLI55181.1"/>
    <property type="molecule type" value="Genomic_DNA"/>
</dbReference>
<reference evidence="2" key="1">
    <citation type="submission" date="2022-12" db="EMBL/GenBank/DDBJ databases">
        <title>Reference genome sequencing for broad-spectrum identification of bacterial and archaeal isolates by mass spectrometry.</title>
        <authorList>
            <person name="Sekiguchi Y."/>
            <person name="Tourlousse D.M."/>
        </authorList>
    </citation>
    <scope>NUCLEOTIDE SEQUENCE</scope>
    <source>
        <strain evidence="2">10succ1</strain>
    </source>
</reference>
<dbReference type="PANTHER" id="PTHR32063:SF0">
    <property type="entry name" value="SWARMING MOTILITY PROTEIN SWRC"/>
    <property type="match status" value="1"/>
</dbReference>
<dbReference type="SUPFAM" id="SSF82866">
    <property type="entry name" value="Multidrug efflux transporter AcrB transmembrane domain"/>
    <property type="match status" value="2"/>
</dbReference>
<sequence>MKKKSTMVLDKIMQLNKGVIVIYIMLIFGGVYSLFSLPTEFYPNFDRPSTETLTVWEGASSSEVEKYISKPLEDLLYTLDDVYKITSNSSNGKSVITTEFNYGIDADIKALMVQNEIQNILNDLPTDLDDGPSTSNGLAKDEVISYNIFGNELWEVSDYAKNTLKRELEGVEGIGSVVVEGALIKKIDVALNTVLLSRYDISVLEIVEKIRSAHSYIPLGEVKTSENNLSVLYDGKLKNIENIEKIVVRTDGESKIYLKDIAKVEIGYRDLDTIYTVNGKNAVYVKVLREEGEDFIEVAQRVREKIEEINLQLPSAIEISEGEVPADEISTSVSVLKSNGAMGFFLAIIVIFVFLRNLGASGIIGISIPTSFLITFLSFKFFDVTLNMLTLMGLSLGVGMLVDNSVVVLDSIESHVSKYGKSRKTIEEAVSKVISPITAATITSVIVFVPIFMIGGMATEIFKDMAFAIIASITASLIVAATLIPIISETFSWNVKNKGIKLESLKYFYEKILMTALRRKYLTIVTAILILFSSFFLITLIDINFLADSDEGYYGILVETPRNYSLTKKDELTKKIDILIEEDHNTQWYSKKVSDEGIIYNVALVEERSKSAMEIRDSMRNTIGKVPDAKLNYFLDAGYGSEKDIELSISSKDINLLKRNMDQVIDSLSKVDGITDITSSYKDMLPQMYMSIDREKLRDYGLTEAELNEMIAVQVNGIDATYLNSENDKVDIVVRLNKIERDSIKDIRNIYVDLPNGGKIKLNQLVDLKIRSDLTTLSKENRNPYFNFSANVKEGYRGSIVKEKLLATLNEMKLPHGINFRFIGEAEDQSEVMTSLAVSFIAAIGLIYFVLVLQFNSVCLPLIIMGAIPLSFTGVLFGLFITNTNFDILAMIGVIILSGVIVNNSLVLIEYIRQLELQGIGIKEAILEGGKERIRPILITTFTTVIGMIPMTLGVGQGSEIYIAMARGMSTGLILSTLLTLIVIPTLYYVFREKAYQRDKRSECSKKSEQPCLQ</sequence>
<keyword evidence="1" id="KW-0472">Membrane</keyword>
<feature type="transmembrane region" description="Helical" evidence="1">
    <location>
        <begin position="521"/>
        <end position="541"/>
    </location>
</feature>
<gene>
    <name evidence="2" type="ORF">PM10SUCC1_06960</name>
</gene>
<feature type="transmembrane region" description="Helical" evidence="1">
    <location>
        <begin position="933"/>
        <end position="953"/>
    </location>
</feature>